<keyword evidence="3" id="KW-1185">Reference proteome</keyword>
<dbReference type="PANTHER" id="PTHR37604:SF1">
    <property type="entry name" value="TRANSCRIPTION INITIATION FACTOR TFIID SUBUNIT"/>
    <property type="match status" value="1"/>
</dbReference>
<dbReference type="Proteomes" id="UP001604277">
    <property type="component" value="Unassembled WGS sequence"/>
</dbReference>
<gene>
    <name evidence="2" type="ORF">Fot_03664</name>
</gene>
<evidence type="ECO:0000256" key="1">
    <source>
        <dbReference type="SAM" id="MobiDB-lite"/>
    </source>
</evidence>
<organism evidence="2 3">
    <name type="scientific">Forsythia ovata</name>
    <dbReference type="NCBI Taxonomy" id="205694"/>
    <lineage>
        <taxon>Eukaryota</taxon>
        <taxon>Viridiplantae</taxon>
        <taxon>Streptophyta</taxon>
        <taxon>Embryophyta</taxon>
        <taxon>Tracheophyta</taxon>
        <taxon>Spermatophyta</taxon>
        <taxon>Magnoliopsida</taxon>
        <taxon>eudicotyledons</taxon>
        <taxon>Gunneridae</taxon>
        <taxon>Pentapetalae</taxon>
        <taxon>asterids</taxon>
        <taxon>lamiids</taxon>
        <taxon>Lamiales</taxon>
        <taxon>Oleaceae</taxon>
        <taxon>Forsythieae</taxon>
        <taxon>Forsythia</taxon>
    </lineage>
</organism>
<reference evidence="3" key="1">
    <citation type="submission" date="2024-07" db="EMBL/GenBank/DDBJ databases">
        <title>Two chromosome-level genome assemblies of Korean endemic species Abeliophyllum distichum and Forsythia ovata (Oleaceae).</title>
        <authorList>
            <person name="Jang H."/>
        </authorList>
    </citation>
    <scope>NUCLEOTIDE SEQUENCE [LARGE SCALE GENOMIC DNA]</scope>
</reference>
<comment type="caution">
    <text evidence="2">The sequence shown here is derived from an EMBL/GenBank/DDBJ whole genome shotgun (WGS) entry which is preliminary data.</text>
</comment>
<sequence>MNPQMQQMNNAQYLAFQQQQHWEKMRRRQQLTPHPAVNSNMNMEKDRPMLQVKMENPSDFPLDNNTFTALNARNLQLHQLRQQLLAAISTPSCISSGTDGWRCIHEARFGGK</sequence>
<accession>A0ABD1XB84</accession>
<dbReference type="AlphaFoldDB" id="A0ABD1XB84"/>
<evidence type="ECO:0000313" key="2">
    <source>
        <dbReference type="EMBL" id="KAL2558925.1"/>
    </source>
</evidence>
<protein>
    <submittedName>
        <fullName evidence="2">Uncharacterized protein</fullName>
    </submittedName>
</protein>
<feature type="region of interest" description="Disordered" evidence="1">
    <location>
        <begin position="18"/>
        <end position="43"/>
    </location>
</feature>
<dbReference type="PANTHER" id="PTHR37604">
    <property type="entry name" value="TRANSCRIPTION INITIATION FACTOR TFIID SUBUNIT"/>
    <property type="match status" value="1"/>
</dbReference>
<evidence type="ECO:0000313" key="3">
    <source>
        <dbReference type="Proteomes" id="UP001604277"/>
    </source>
</evidence>
<dbReference type="EMBL" id="JBFOLJ010000001">
    <property type="protein sequence ID" value="KAL2558925.1"/>
    <property type="molecule type" value="Genomic_DNA"/>
</dbReference>
<proteinExistence type="predicted"/>
<name>A0ABD1XB84_9LAMI</name>